<evidence type="ECO:0000256" key="1">
    <source>
        <dbReference type="SAM" id="Phobius"/>
    </source>
</evidence>
<keyword evidence="1" id="KW-0472">Membrane</keyword>
<feature type="transmembrane region" description="Helical" evidence="1">
    <location>
        <begin position="426"/>
        <end position="443"/>
    </location>
</feature>
<protein>
    <submittedName>
        <fullName evidence="2">Uncharacterized protein</fullName>
    </submittedName>
</protein>
<keyword evidence="1" id="KW-0812">Transmembrane</keyword>
<dbReference type="AlphaFoldDB" id="A0A9X4S9V4"/>
<dbReference type="EMBL" id="AOGK01000017">
    <property type="protein sequence ID" value="MDG5977180.1"/>
    <property type="molecule type" value="Genomic_DNA"/>
</dbReference>
<feature type="transmembrane region" description="Helical" evidence="1">
    <location>
        <begin position="395"/>
        <end position="414"/>
    </location>
</feature>
<feature type="transmembrane region" description="Helical" evidence="1">
    <location>
        <begin position="12"/>
        <end position="37"/>
    </location>
</feature>
<feature type="transmembrane region" description="Helical" evidence="1">
    <location>
        <begin position="232"/>
        <end position="252"/>
    </location>
</feature>
<evidence type="ECO:0000313" key="2">
    <source>
        <dbReference type="EMBL" id="MDG5977180.1"/>
    </source>
</evidence>
<feature type="transmembrane region" description="Helical" evidence="1">
    <location>
        <begin position="204"/>
        <end position="220"/>
    </location>
</feature>
<feature type="transmembrane region" description="Helical" evidence="1">
    <location>
        <begin position="149"/>
        <end position="168"/>
    </location>
</feature>
<evidence type="ECO:0000313" key="3">
    <source>
        <dbReference type="Proteomes" id="UP001152876"/>
    </source>
</evidence>
<gene>
    <name evidence="2" type="ORF">H010_18103</name>
</gene>
<organism evidence="2 3">
    <name type="scientific">Hydrogenophaga taeniospiralis CCUG 15921</name>
    <dbReference type="NCBI Taxonomy" id="1281780"/>
    <lineage>
        <taxon>Bacteria</taxon>
        <taxon>Pseudomonadati</taxon>
        <taxon>Pseudomonadota</taxon>
        <taxon>Betaproteobacteria</taxon>
        <taxon>Burkholderiales</taxon>
        <taxon>Comamonadaceae</taxon>
        <taxon>Hydrogenophaga</taxon>
    </lineage>
</organism>
<proteinExistence type="predicted"/>
<name>A0A9X4S9V4_9BURK</name>
<feature type="transmembrane region" description="Helical" evidence="1">
    <location>
        <begin position="335"/>
        <end position="353"/>
    </location>
</feature>
<accession>A0A9X4S9V4</accession>
<keyword evidence="1" id="KW-1133">Transmembrane helix</keyword>
<sequence>MTTLEHPRTNHRALMLLLLVSTWGLMLVIHGAVPFLLTPTLGQAVWSTGFSQSFVNQSLWTVYATNFGAPEPAAMAFGLPGAWLTALYIQLGLQPPDAYSAMVASWMTLAMVSAYAMARHFSVKPALAVLAALGWMSMPVTWAHADYSMLSIGIALLPMYLLCSLKLFQQCAPTGDDSIGNHILWKLACPVVCILAVFMDGYSFMFFAIGAGLLGSWWWLKADPIGRRRLALVALPIHALSLLAAYLLYSAFVGKSGYAPASLDFFRGWGADLTFFAWPTLGMHWLPDALGWSVERSDQQYFGDTSVWVTTFSFPVVVGCIWAAWCMVRIQNAAMGFLVIALFGFYMALGPSIKLNSVKTESANAGRLMPAAAALAPTGSGILSEKLPGFNNMRASYRWTALGVFGAWGVLLLALSTRNQPGSQRFAIALMVGVIVLNLPNLPKKWTRDAHNRSMFFQIETDLVDDMRKFLRDGERVAFLPYRNDFLVNYLAARLNITSYNIGGDKNLESAKDHWPYWMRDFHQGQIDGQFARRVAMLLSSRQADTVVFPYSDMQWAAQWPYPHEFKDQLHSIAQALEHLDVFEIIKREHYTALRLKQEYLNWPKAELMGRILLIACDASPCQKSIESGEAPSTMHTFLTEGWSIPEPWGQWSAGNSANVLLNIGAHSHSDLELQITGRAFLIPGKLDQQQIDVFFGNRKIGQLNYALPNDATPSTKTIQIPRNLLSDLTIKDESWIMLTFLFKTPKSPAELGISGDPRPLALGLMSLALRERPMSTPSR</sequence>
<dbReference type="RefSeq" id="WP_157572234.1">
    <property type="nucleotide sequence ID" value="NZ_AOGK01000017.1"/>
</dbReference>
<feature type="transmembrane region" description="Helical" evidence="1">
    <location>
        <begin position="98"/>
        <end position="118"/>
    </location>
</feature>
<dbReference type="Proteomes" id="UP001152876">
    <property type="component" value="Unassembled WGS sequence"/>
</dbReference>
<comment type="caution">
    <text evidence="2">The sequence shown here is derived from an EMBL/GenBank/DDBJ whole genome shotgun (WGS) entry which is preliminary data.</text>
</comment>
<feature type="transmembrane region" description="Helical" evidence="1">
    <location>
        <begin position="307"/>
        <end position="328"/>
    </location>
</feature>
<keyword evidence="3" id="KW-1185">Reference proteome</keyword>
<reference evidence="2" key="1">
    <citation type="submission" date="2013-01" db="EMBL/GenBank/DDBJ databases">
        <title>Genome draft of Hydrogenophaga taeniospiralis 2K1.</title>
        <authorList>
            <person name="Gomila M."/>
            <person name="Lalucat J."/>
        </authorList>
    </citation>
    <scope>NUCLEOTIDE SEQUENCE</scope>
    <source>
        <strain evidence="2">CCUG 15921</strain>
    </source>
</reference>
<dbReference type="OrthoDB" id="8839259at2"/>